<reference evidence="7" key="1">
    <citation type="journal article" date="2017" name="Genome Announc.">
        <title>High-Quality Whole-Genome Sequences of the Oligo-Mouse-Microbiota Bacterial Community.</title>
        <authorList>
            <person name="Garzetti D."/>
            <person name="Brugiroux S."/>
            <person name="Bunk B."/>
            <person name="Pukall R."/>
            <person name="McCoy K.D."/>
            <person name="Macpherson A.J."/>
            <person name="Stecher B."/>
        </authorList>
    </citation>
    <scope>NUCLEOTIDE SEQUENCE</scope>
    <source>
        <strain evidence="7">KB18</strain>
    </source>
</reference>
<accession>A0A1Z2XSG7</accession>
<dbReference type="GO" id="GO:0005524">
    <property type="term" value="F:ATP binding"/>
    <property type="evidence" value="ECO:0007669"/>
    <property type="project" value="UniProtKB-KW"/>
</dbReference>
<keyword evidence="9" id="KW-1185">Reference proteome</keyword>
<evidence type="ECO:0000256" key="1">
    <source>
        <dbReference type="ARBA" id="ARBA00022741"/>
    </source>
</evidence>
<dbReference type="GO" id="GO:0009378">
    <property type="term" value="F:four-way junction helicase activity"/>
    <property type="evidence" value="ECO:0007669"/>
    <property type="project" value="TreeGrafter"/>
</dbReference>
<dbReference type="InterPro" id="IPR001650">
    <property type="entry name" value="Helicase_C-like"/>
</dbReference>
<dbReference type="PANTHER" id="PTHR13710:SF153">
    <property type="entry name" value="RECQ-LIKE DNA HELICASE BLM"/>
    <property type="match status" value="1"/>
</dbReference>
<dbReference type="KEGG" id="amur:ADH66_12530"/>
<keyword evidence="1" id="KW-0547">Nucleotide-binding</keyword>
<keyword evidence="8" id="KW-0378">Hydrolase</keyword>
<dbReference type="GO" id="GO:0003677">
    <property type="term" value="F:DNA binding"/>
    <property type="evidence" value="ECO:0007669"/>
    <property type="project" value="UniProtKB-KW"/>
</dbReference>
<organism evidence="8 10">
    <name type="scientific">Acutalibacter muris</name>
    <dbReference type="NCBI Taxonomy" id="1796620"/>
    <lineage>
        <taxon>Bacteria</taxon>
        <taxon>Bacillati</taxon>
        <taxon>Bacillota</taxon>
        <taxon>Clostridia</taxon>
        <taxon>Eubacteriales</taxon>
        <taxon>Acutalibacteraceae</taxon>
        <taxon>Acutalibacter</taxon>
    </lineage>
</organism>
<dbReference type="InterPro" id="IPR014001">
    <property type="entry name" value="Helicase_ATP-bd"/>
</dbReference>
<dbReference type="Pfam" id="PF00270">
    <property type="entry name" value="DEAD"/>
    <property type="match status" value="1"/>
</dbReference>
<evidence type="ECO:0000259" key="6">
    <source>
        <dbReference type="PROSITE" id="PS51194"/>
    </source>
</evidence>
<reference evidence="9" key="2">
    <citation type="submission" date="2017-05" db="EMBL/GenBank/DDBJ databases">
        <title>Improved OligoMM genomes.</title>
        <authorList>
            <person name="Garzetti D."/>
        </authorList>
    </citation>
    <scope>NUCLEOTIDE SEQUENCE [LARGE SCALE GENOMIC DNA]</scope>
    <source>
        <strain evidence="9">KB18</strain>
    </source>
</reference>
<dbReference type="SMART" id="SM00490">
    <property type="entry name" value="HELICc"/>
    <property type="match status" value="1"/>
</dbReference>
<keyword evidence="4" id="KW-0413">Isomerase</keyword>
<dbReference type="GO" id="GO:0000724">
    <property type="term" value="P:double-strand break repair via homologous recombination"/>
    <property type="evidence" value="ECO:0007669"/>
    <property type="project" value="TreeGrafter"/>
</dbReference>
<proteinExistence type="predicted"/>
<keyword evidence="3" id="KW-0238">DNA-binding</keyword>
<dbReference type="Gene3D" id="3.40.50.300">
    <property type="entry name" value="P-loop containing nucleotide triphosphate hydrolases"/>
    <property type="match status" value="2"/>
</dbReference>
<evidence type="ECO:0000313" key="9">
    <source>
        <dbReference type="Proteomes" id="UP000196710"/>
    </source>
</evidence>
<evidence type="ECO:0000313" key="7">
    <source>
        <dbReference type="EMBL" id="ASB41406.1"/>
    </source>
</evidence>
<dbReference type="PANTHER" id="PTHR13710">
    <property type="entry name" value="DNA HELICASE RECQ FAMILY MEMBER"/>
    <property type="match status" value="1"/>
</dbReference>
<dbReference type="EMBL" id="CP065321">
    <property type="protein sequence ID" value="QQR30665.1"/>
    <property type="molecule type" value="Genomic_DNA"/>
</dbReference>
<dbReference type="SMART" id="SM00487">
    <property type="entry name" value="DEXDc"/>
    <property type="match status" value="1"/>
</dbReference>
<feature type="domain" description="Helicase ATP-binding" evidence="5">
    <location>
        <begin position="168"/>
        <end position="349"/>
    </location>
</feature>
<evidence type="ECO:0000256" key="2">
    <source>
        <dbReference type="ARBA" id="ARBA00022840"/>
    </source>
</evidence>
<evidence type="ECO:0000313" key="8">
    <source>
        <dbReference type="EMBL" id="QQR30665.1"/>
    </source>
</evidence>
<dbReference type="PROSITE" id="PS51194">
    <property type="entry name" value="HELICASE_CTER"/>
    <property type="match status" value="1"/>
</dbReference>
<evidence type="ECO:0000259" key="5">
    <source>
        <dbReference type="PROSITE" id="PS51192"/>
    </source>
</evidence>
<evidence type="ECO:0000256" key="3">
    <source>
        <dbReference type="ARBA" id="ARBA00023125"/>
    </source>
</evidence>
<reference evidence="8 10" key="3">
    <citation type="submission" date="2020-11" db="EMBL/GenBank/DDBJ databases">
        <title>Closed and high quality bacterial genomes of the OMM12 community.</title>
        <authorList>
            <person name="Marbouty M."/>
            <person name="Lamy-Besnier Q."/>
            <person name="Debarbieux L."/>
            <person name="Koszul R."/>
        </authorList>
    </citation>
    <scope>NUCLEOTIDE SEQUENCE [LARGE SCALE GENOMIC DNA]</scope>
    <source>
        <strain evidence="8 10">KB18</strain>
    </source>
</reference>
<dbReference type="InterPro" id="IPR027417">
    <property type="entry name" value="P-loop_NTPase"/>
</dbReference>
<keyword evidence="8" id="KW-0347">Helicase</keyword>
<dbReference type="RefSeq" id="WP_066540146.1">
    <property type="nucleotide sequence ID" value="NZ_CP021422.1"/>
</dbReference>
<dbReference type="EMBL" id="CP021422">
    <property type="protein sequence ID" value="ASB41406.1"/>
    <property type="molecule type" value="Genomic_DNA"/>
</dbReference>
<keyword evidence="2" id="KW-0067">ATP-binding</keyword>
<gene>
    <name evidence="7" type="ORF">ADH66_12530</name>
    <name evidence="8" type="ORF">I5Q82_02835</name>
</gene>
<dbReference type="GO" id="GO:0005737">
    <property type="term" value="C:cytoplasm"/>
    <property type="evidence" value="ECO:0007669"/>
    <property type="project" value="TreeGrafter"/>
</dbReference>
<dbReference type="GO" id="GO:0005694">
    <property type="term" value="C:chromosome"/>
    <property type="evidence" value="ECO:0007669"/>
    <property type="project" value="TreeGrafter"/>
</dbReference>
<dbReference type="Pfam" id="PF00271">
    <property type="entry name" value="Helicase_C"/>
    <property type="match status" value="1"/>
</dbReference>
<evidence type="ECO:0000313" key="10">
    <source>
        <dbReference type="Proteomes" id="UP000596035"/>
    </source>
</evidence>
<name>A0A1Z2XSG7_9FIRM</name>
<sequence length="838" mass="94440">MDSKEVLQQYIVGAMKSQSAIAELEKNLVDTSDFLKIQEAARSRYVIGFIRRVVQFKREEASAKDICLNIRDLILVLGRVKLTEKLYTVVKEYGTEFDLVCENDLQVSCLHHIPEWLEPHQYIKDVYALRHDDGIELETESSGDAILATHTGFNAYKSFEQKVAVHTALNLPNGHTLLISLPTGGGKSLVTQLLASSSDGLTVVIVPTVALALDQYYAAQQNLTNATEIYCYRGEQSEIERVEIIKALKDKKARMLFTSPEAILKNSELHRILDNAAKSHYLTNVVVDEAHVVPDWGVFFRPDFQIFSILLKKWKYESEGFIRTFLLSATLSDDVVDTLFALFGSDGKNAQVRCDALRQEPRFYFHSAKSRKEQVDKTIEAIKLLPKPMVVYVLEPREAKELQKKLREFGYKNIPVFTGETTETDRNTILTGWKNHDFDVVIATSAFGIGVDKPDVRTIVHACCPENLSRFYQEVGRGGRDRLPSLSLFIPYQSRYDSDGDVRRALGLVSKRVLTVDRAVIRWKGMLSNPAAMIDSDECVLNTSATPSTMTVEEAEYAGNRNVAWNVNLLLFLHRTGFIDLLDANYVFDKKSNPPKKYYTVTIKLLQPDILSDDDSLTAALTEPRAREYEAQMVGYRIMSELVSSPKALCWGRVFRHLFPLSREVCNGCPADPEGRITSDDTYKLRTDPEIKLPTAPPAPRLGRNMGSFNEMIISRPSTGPCSTEEVAVIAEKAYQNNIGAFVVPSRLADEIVYNGILLNYEEFYYAVVHCPYLFAKGVVCIFDGDTATNFTLYKNLGKLDAFGYRKILYCNENTIVANGGKTIREYSDGYPIPIQKF</sequence>
<protein>
    <submittedName>
        <fullName evidence="8">ATP-dependent DNA helicase RecQ</fullName>
    </submittedName>
</protein>
<evidence type="ECO:0000256" key="4">
    <source>
        <dbReference type="ARBA" id="ARBA00023235"/>
    </source>
</evidence>
<dbReference type="AlphaFoldDB" id="A0A1Z2XSG7"/>
<dbReference type="GO" id="GO:0043138">
    <property type="term" value="F:3'-5' DNA helicase activity"/>
    <property type="evidence" value="ECO:0007669"/>
    <property type="project" value="TreeGrafter"/>
</dbReference>
<dbReference type="Proteomes" id="UP000596035">
    <property type="component" value="Chromosome"/>
</dbReference>
<feature type="domain" description="Helicase C-terminal" evidence="6">
    <location>
        <begin position="374"/>
        <end position="527"/>
    </location>
</feature>
<dbReference type="InterPro" id="IPR011545">
    <property type="entry name" value="DEAD/DEAH_box_helicase_dom"/>
</dbReference>
<dbReference type="SUPFAM" id="SSF52540">
    <property type="entry name" value="P-loop containing nucleoside triphosphate hydrolases"/>
    <property type="match status" value="1"/>
</dbReference>
<dbReference type="PROSITE" id="PS51192">
    <property type="entry name" value="HELICASE_ATP_BIND_1"/>
    <property type="match status" value="1"/>
</dbReference>
<dbReference type="Proteomes" id="UP000196710">
    <property type="component" value="Chromosome"/>
</dbReference>